<dbReference type="AlphaFoldDB" id="A0A7W3RC52"/>
<dbReference type="Pfam" id="PF11716">
    <property type="entry name" value="MDMPI_N"/>
    <property type="match status" value="1"/>
</dbReference>
<dbReference type="GO" id="GO:0046872">
    <property type="term" value="F:metal ion binding"/>
    <property type="evidence" value="ECO:0007669"/>
    <property type="project" value="InterPro"/>
</dbReference>
<protein>
    <submittedName>
        <fullName evidence="2">Uncharacterized protein (TIGR03083 family)</fullName>
    </submittedName>
</protein>
<evidence type="ECO:0000259" key="1">
    <source>
        <dbReference type="Pfam" id="PF11716"/>
    </source>
</evidence>
<sequence length="214" mass="22663">MADQPTMTETYLETAASALALLTDPAVAGQWSRPSALQGFTVGGLAEHLALQISSVTAVLAAEPAQQVVGLLEHYSRMTWLGADLDAEPNAAIRRNGEERAAEGPAALAGQAEAALAELRTVLPGLPPDRPVRAMRYEWSLRLDDLLTTRVMEMAVHSDDLAVSVGIPTPALPPHAVEVVTALLTRLAVRRHGPTAVLRALSRAERAPATISAF</sequence>
<gene>
    <name evidence="2" type="ORF">HNR21_006458</name>
</gene>
<keyword evidence="3" id="KW-1185">Reference proteome</keyword>
<comment type="caution">
    <text evidence="2">The sequence shown here is derived from an EMBL/GenBank/DDBJ whole genome shotgun (WGS) entry which is preliminary data.</text>
</comment>
<reference evidence="2 3" key="1">
    <citation type="submission" date="2020-08" db="EMBL/GenBank/DDBJ databases">
        <title>Sequencing the genomes of 1000 actinobacteria strains.</title>
        <authorList>
            <person name="Klenk H.-P."/>
        </authorList>
    </citation>
    <scope>NUCLEOTIDE SEQUENCE [LARGE SCALE GENOMIC DNA]</scope>
    <source>
        <strain evidence="2 3">DSM 45823</strain>
    </source>
</reference>
<dbReference type="EMBL" id="JACJII010000001">
    <property type="protein sequence ID" value="MBA9007576.1"/>
    <property type="molecule type" value="Genomic_DNA"/>
</dbReference>
<proteinExistence type="predicted"/>
<feature type="domain" description="Mycothiol-dependent maleylpyruvate isomerase metal-binding" evidence="1">
    <location>
        <begin position="13"/>
        <end position="162"/>
    </location>
</feature>
<dbReference type="Proteomes" id="UP000539313">
    <property type="component" value="Unassembled WGS sequence"/>
</dbReference>
<dbReference type="RefSeq" id="WP_312881472.1">
    <property type="nucleotide sequence ID" value="NZ_JACJII010000001.1"/>
</dbReference>
<evidence type="ECO:0000313" key="3">
    <source>
        <dbReference type="Proteomes" id="UP000539313"/>
    </source>
</evidence>
<dbReference type="InterPro" id="IPR024344">
    <property type="entry name" value="MDMPI_metal-binding"/>
</dbReference>
<dbReference type="Gene3D" id="1.20.120.450">
    <property type="entry name" value="dinb family like domain"/>
    <property type="match status" value="1"/>
</dbReference>
<accession>A0A7W3RC52</accession>
<evidence type="ECO:0000313" key="2">
    <source>
        <dbReference type="EMBL" id="MBA9007576.1"/>
    </source>
</evidence>
<name>A0A7W3RC52_9ACTN</name>
<dbReference type="SUPFAM" id="SSF109854">
    <property type="entry name" value="DinB/YfiT-like putative metalloenzymes"/>
    <property type="match status" value="1"/>
</dbReference>
<dbReference type="InterPro" id="IPR034660">
    <property type="entry name" value="DinB/YfiT-like"/>
</dbReference>
<organism evidence="2 3">
    <name type="scientific">Thermomonospora cellulosilytica</name>
    <dbReference type="NCBI Taxonomy" id="1411118"/>
    <lineage>
        <taxon>Bacteria</taxon>
        <taxon>Bacillati</taxon>
        <taxon>Actinomycetota</taxon>
        <taxon>Actinomycetes</taxon>
        <taxon>Streptosporangiales</taxon>
        <taxon>Thermomonosporaceae</taxon>
        <taxon>Thermomonospora</taxon>
    </lineage>
</organism>